<dbReference type="GeneID" id="66929930"/>
<protein>
    <submittedName>
        <fullName evidence="2">Uncharacterized protein</fullName>
    </submittedName>
</protein>
<feature type="region of interest" description="Disordered" evidence="1">
    <location>
        <begin position="146"/>
        <end position="166"/>
    </location>
</feature>
<keyword evidence="3" id="KW-1185">Reference proteome</keyword>
<proteinExistence type="predicted"/>
<organism evidence="2 3">
    <name type="scientific">Aspergillus viridinutans</name>
    <dbReference type="NCBI Taxonomy" id="75553"/>
    <lineage>
        <taxon>Eukaryota</taxon>
        <taxon>Fungi</taxon>
        <taxon>Dikarya</taxon>
        <taxon>Ascomycota</taxon>
        <taxon>Pezizomycotina</taxon>
        <taxon>Eurotiomycetes</taxon>
        <taxon>Eurotiomycetidae</taxon>
        <taxon>Eurotiales</taxon>
        <taxon>Aspergillaceae</taxon>
        <taxon>Aspergillus</taxon>
        <taxon>Aspergillus subgen. Fumigati</taxon>
    </lineage>
</organism>
<evidence type="ECO:0000313" key="3">
    <source>
        <dbReference type="Proteomes" id="UP000710440"/>
    </source>
</evidence>
<sequence length="188" mass="20469">MSDLPIPDWLDVSPALFLSTPENMTDTLDPRSLLPDDQFVDNTHLYNSCSNGTPCNNSIAPFSGPLLYEDPSLPFEIDRHPPGQPPRQPTNQVPSFPATRSLGLQTVYQGCGFLGENVQSESAPGTVSPIDTYHPMKPAIDRSLASGHTKATVTSNGPARPAQKTRKKACIHSLSTLQWQSIEAWTDV</sequence>
<dbReference type="EMBL" id="BOPL01000010">
    <property type="protein sequence ID" value="GIK06301.1"/>
    <property type="molecule type" value="Genomic_DNA"/>
</dbReference>
<comment type="caution">
    <text evidence="2">The sequence shown here is derived from an EMBL/GenBank/DDBJ whole genome shotgun (WGS) entry which is preliminary data.</text>
</comment>
<dbReference type="Proteomes" id="UP000710440">
    <property type="component" value="Unassembled WGS sequence"/>
</dbReference>
<dbReference type="AlphaFoldDB" id="A0A9P3C6Y9"/>
<accession>A0A9P3C6Y9</accession>
<reference evidence="2 3" key="1">
    <citation type="submission" date="2021-02" db="EMBL/GenBank/DDBJ databases">
        <title>Pan-genome distribution and transcriptional activeness of fungal secondary metabolism genes in Aspergillus section Fumigati.</title>
        <authorList>
            <person name="Takahashi H."/>
            <person name="Umemura M."/>
            <person name="Ninomiya A."/>
            <person name="Kusuya Y."/>
            <person name="Urayama S."/>
            <person name="Shimizu M."/>
            <person name="Watanabe A."/>
            <person name="Kamei K."/>
            <person name="Yaguchi T."/>
            <person name="Hagiwara D."/>
        </authorList>
    </citation>
    <scope>NUCLEOTIDE SEQUENCE [LARGE SCALE GENOMIC DNA]</scope>
    <source>
        <strain evidence="2 3">IFM 47045</strain>
    </source>
</reference>
<name>A0A9P3C6Y9_ASPVI</name>
<gene>
    <name evidence="2" type="ORF">Aspvir_001948</name>
</gene>
<evidence type="ECO:0000313" key="2">
    <source>
        <dbReference type="EMBL" id="GIK06301.1"/>
    </source>
</evidence>
<dbReference type="OrthoDB" id="4493097at2759"/>
<evidence type="ECO:0000256" key="1">
    <source>
        <dbReference type="SAM" id="MobiDB-lite"/>
    </source>
</evidence>
<dbReference type="RefSeq" id="XP_043129487.1">
    <property type="nucleotide sequence ID" value="XM_043273552.1"/>
</dbReference>